<dbReference type="HOGENOM" id="CLU_027562_17_5_11"/>
<evidence type="ECO:0000313" key="6">
    <source>
        <dbReference type="EMBL" id="AEM87050.1"/>
    </source>
</evidence>
<dbReference type="Gene3D" id="1.10.150.130">
    <property type="match status" value="1"/>
</dbReference>
<dbReference type="GO" id="GO:0003677">
    <property type="term" value="F:DNA binding"/>
    <property type="evidence" value="ECO:0007669"/>
    <property type="project" value="UniProtKB-KW"/>
</dbReference>
<dbReference type="GO" id="GO:0015074">
    <property type="term" value="P:DNA integration"/>
    <property type="evidence" value="ECO:0007669"/>
    <property type="project" value="UniProtKB-KW"/>
</dbReference>
<dbReference type="AlphaFoldDB" id="G2P790"/>
<dbReference type="SUPFAM" id="SSF56349">
    <property type="entry name" value="DNA breaking-rejoining enzymes"/>
    <property type="match status" value="1"/>
</dbReference>
<evidence type="ECO:0000313" key="7">
    <source>
        <dbReference type="Proteomes" id="UP000008703"/>
    </source>
</evidence>
<keyword evidence="7" id="KW-1185">Reference proteome</keyword>
<dbReference type="Pfam" id="PF00589">
    <property type="entry name" value="Phage_integrase"/>
    <property type="match status" value="1"/>
</dbReference>
<evidence type="ECO:0000256" key="4">
    <source>
        <dbReference type="ARBA" id="ARBA00023172"/>
    </source>
</evidence>
<dbReference type="InterPro" id="IPR002104">
    <property type="entry name" value="Integrase_catalytic"/>
</dbReference>
<comment type="similarity">
    <text evidence="1">Belongs to the 'phage' integrase family.</text>
</comment>
<dbReference type="RefSeq" id="WP_014060520.1">
    <property type="nucleotide sequence ID" value="NC_015957.1"/>
</dbReference>
<dbReference type="InterPro" id="IPR010998">
    <property type="entry name" value="Integrase_recombinase_N"/>
</dbReference>
<dbReference type="Gene3D" id="1.10.443.10">
    <property type="entry name" value="Intergrase catalytic core"/>
    <property type="match status" value="1"/>
</dbReference>
<protein>
    <submittedName>
        <fullName evidence="6">Integrase family protein</fullName>
    </submittedName>
</protein>
<gene>
    <name evidence="6" type="ORF">Strvi_7715</name>
</gene>
<proteinExistence type="inferred from homology"/>
<evidence type="ECO:0000259" key="5">
    <source>
        <dbReference type="PROSITE" id="PS51898"/>
    </source>
</evidence>
<dbReference type="EMBL" id="CP002994">
    <property type="protein sequence ID" value="AEM87050.1"/>
    <property type="molecule type" value="Genomic_DNA"/>
</dbReference>
<evidence type="ECO:0000256" key="3">
    <source>
        <dbReference type="ARBA" id="ARBA00023125"/>
    </source>
</evidence>
<dbReference type="PROSITE" id="PS51898">
    <property type="entry name" value="TYR_RECOMBINASE"/>
    <property type="match status" value="1"/>
</dbReference>
<keyword evidence="2" id="KW-0229">DNA integration</keyword>
<evidence type="ECO:0000256" key="2">
    <source>
        <dbReference type="ARBA" id="ARBA00022908"/>
    </source>
</evidence>
<keyword evidence="3" id="KW-0238">DNA-binding</keyword>
<evidence type="ECO:0000256" key="1">
    <source>
        <dbReference type="ARBA" id="ARBA00008857"/>
    </source>
</evidence>
<feature type="domain" description="Tyr recombinase" evidence="5">
    <location>
        <begin position="188"/>
        <end position="404"/>
    </location>
</feature>
<dbReference type="PANTHER" id="PTHR30629">
    <property type="entry name" value="PROPHAGE INTEGRASE"/>
    <property type="match status" value="1"/>
</dbReference>
<name>G2P790_STRV4</name>
<dbReference type="InterPro" id="IPR050808">
    <property type="entry name" value="Phage_Integrase"/>
</dbReference>
<dbReference type="InterPro" id="IPR004107">
    <property type="entry name" value="Integrase_SAM-like_N"/>
</dbReference>
<reference evidence="6" key="1">
    <citation type="submission" date="2011-08" db="EMBL/GenBank/DDBJ databases">
        <title>Complete sequence of chromosome of Streptomyces violaceusniger Tu 4113.</title>
        <authorList>
            <consortium name="US DOE Joint Genome Institute"/>
            <person name="Lucas S."/>
            <person name="Han J."/>
            <person name="Lapidus A."/>
            <person name="Cheng J.-F."/>
            <person name="Goodwin L."/>
            <person name="Pitluck S."/>
            <person name="Peters L."/>
            <person name="Ivanova N."/>
            <person name="Daligault H."/>
            <person name="Detter J.C."/>
            <person name="Han C."/>
            <person name="Tapia R."/>
            <person name="Land M."/>
            <person name="Hauser L."/>
            <person name="Kyrpides N."/>
            <person name="Ivanova N."/>
            <person name="Pagani I."/>
            <person name="Hagen A."/>
            <person name="Katz L."/>
            <person name="Fiedler H.-P."/>
            <person name="Keasling J."/>
            <person name="Fortman J."/>
            <person name="Woyke T."/>
        </authorList>
    </citation>
    <scope>NUCLEOTIDE SEQUENCE [LARGE SCALE GENOMIC DNA]</scope>
    <source>
        <strain evidence="6">Tu 4113</strain>
    </source>
</reference>
<accession>G2P790</accession>
<organism evidence="6 7">
    <name type="scientific">Streptomyces violaceusniger (strain Tu 4113)</name>
    <dbReference type="NCBI Taxonomy" id="653045"/>
    <lineage>
        <taxon>Bacteria</taxon>
        <taxon>Bacillati</taxon>
        <taxon>Actinomycetota</taxon>
        <taxon>Actinomycetes</taxon>
        <taxon>Kitasatosporales</taxon>
        <taxon>Streptomycetaceae</taxon>
        <taxon>Streptomyces</taxon>
        <taxon>Streptomyces violaceusniger group</taxon>
    </lineage>
</organism>
<dbReference type="GO" id="GO:0006310">
    <property type="term" value="P:DNA recombination"/>
    <property type="evidence" value="ECO:0007669"/>
    <property type="project" value="UniProtKB-KW"/>
</dbReference>
<dbReference type="KEGG" id="svl:Strvi_7715"/>
<sequence length="421" mass="47229">MAKVVDRWHLARPPAGAEPCGEHQAAGQLLVPSAEHGMGKRWQVRYRTPTGKQEKENFEKQANAKKRANQVAHALDTGTFVERATQREDFRSVAERWRESSIHRERTDSNVERALRLHVYPILGKMPIGSIKRSDIRAWVKNRSQVLEPISLRTPYNALAGIMADAAIDGIITANPCRGIDLPEIRHDEIVPLEPLVVQALIEAAGGCYRAPIHLDASTGLRGGEVFGLEDHHVNLDTMTVTIDQQLVGPDKGVPYLGLPKTDKSYRTQPLPPSTVAAIKVHRELRPPREVWIEDRTDPRKPVWRYAKLLFLSEAGAPVRRGSWAKLWARIVKRADRLLEEWGSPLRVPPGTTLHDLRHFYASVLIRNGATVKKVQRLLGHAKPSITLDYYVHLWEDDEDNTADLMEGILAPVPSKCPIGP</sequence>
<dbReference type="InterPro" id="IPR011010">
    <property type="entry name" value="DNA_brk_join_enz"/>
</dbReference>
<dbReference type="Proteomes" id="UP000008703">
    <property type="component" value="Chromosome"/>
</dbReference>
<dbReference type="Pfam" id="PF14659">
    <property type="entry name" value="Phage_int_SAM_3"/>
    <property type="match status" value="1"/>
</dbReference>
<keyword evidence="4" id="KW-0233">DNA recombination</keyword>
<dbReference type="eggNOG" id="COG0582">
    <property type="taxonomic scope" value="Bacteria"/>
</dbReference>
<dbReference type="InterPro" id="IPR013762">
    <property type="entry name" value="Integrase-like_cat_sf"/>
</dbReference>
<dbReference type="CDD" id="cd01189">
    <property type="entry name" value="INT_ICEBs1_C_like"/>
    <property type="match status" value="1"/>
</dbReference>
<dbReference type="PANTHER" id="PTHR30629:SF2">
    <property type="entry name" value="PROPHAGE INTEGRASE INTS-RELATED"/>
    <property type="match status" value="1"/>
</dbReference>